<evidence type="ECO:0000313" key="9">
    <source>
        <dbReference type="EMBL" id="MDI3349890.1"/>
    </source>
</evidence>
<dbReference type="CDD" id="cd06261">
    <property type="entry name" value="TM_PBP2"/>
    <property type="match status" value="1"/>
</dbReference>
<name>A0AA43R0F2_MYCAR</name>
<evidence type="ECO:0000256" key="4">
    <source>
        <dbReference type="ARBA" id="ARBA00022692"/>
    </source>
</evidence>
<accession>A0AA43R0F2</accession>
<dbReference type="Pfam" id="PF00528">
    <property type="entry name" value="BPD_transp_1"/>
    <property type="match status" value="1"/>
</dbReference>
<feature type="transmembrane region" description="Helical" evidence="7">
    <location>
        <begin position="39"/>
        <end position="59"/>
    </location>
</feature>
<evidence type="ECO:0000256" key="7">
    <source>
        <dbReference type="RuleBase" id="RU363032"/>
    </source>
</evidence>
<evidence type="ECO:0000259" key="8">
    <source>
        <dbReference type="PROSITE" id="PS50928"/>
    </source>
</evidence>
<dbReference type="InterPro" id="IPR035906">
    <property type="entry name" value="MetI-like_sf"/>
</dbReference>
<dbReference type="GO" id="GO:0055085">
    <property type="term" value="P:transmembrane transport"/>
    <property type="evidence" value="ECO:0007669"/>
    <property type="project" value="InterPro"/>
</dbReference>
<organism evidence="9 10">
    <name type="scientific">Mycoplasmopsis arginini</name>
    <name type="common">Mycoplasma arginini</name>
    <dbReference type="NCBI Taxonomy" id="2094"/>
    <lineage>
        <taxon>Bacteria</taxon>
        <taxon>Bacillati</taxon>
        <taxon>Mycoplasmatota</taxon>
        <taxon>Mycoplasmoidales</taxon>
        <taxon>Metamycoplasmataceae</taxon>
        <taxon>Mycoplasmopsis</taxon>
    </lineage>
</organism>
<dbReference type="PANTHER" id="PTHR43386:SF1">
    <property type="entry name" value="D,D-DIPEPTIDE TRANSPORT SYSTEM PERMEASE PROTEIN DDPC-RELATED"/>
    <property type="match status" value="1"/>
</dbReference>
<proteinExistence type="inferred from homology"/>
<sequence>MHNLFTFKKQKFKNENPYVIHTTQTKQYWKRFFNNKLNLTWFILFLALFLTLIIATFFISNSPTNSINPRTNLVNNLPSYLSQTITRNFNRGDELNFIRNIADLEYKESIKNHRELIFWIDFDSAKEIGGDQTIYTDIVTLRYNPYNLIKAVNLLNKNSLIEIPNGLYLGTNNQGIDIYARSISSIWITISIIFSAIFINIFIGFNLAIITSFYKQNILIKFINKMIDSISVIPEIIWVFLLSIFIGTNWYGLLISLSLICWFSYYNFAKEEIKNLMNKEFIIAAKAVGLSNWKIAYRHIFKYIFANFLIIVVERFSINILIASSLAFLDFINDTNNLNIGSILKEAIGLASENSGYLITVSLFIITFSLILKLLSASLANTFNPKFK</sequence>
<protein>
    <submittedName>
        <fullName evidence="9">ABC transporter permease subunit</fullName>
    </submittedName>
</protein>
<keyword evidence="4 7" id="KW-0812">Transmembrane</keyword>
<evidence type="ECO:0000256" key="2">
    <source>
        <dbReference type="ARBA" id="ARBA00022448"/>
    </source>
</evidence>
<feature type="domain" description="ABC transmembrane type-1" evidence="8">
    <location>
        <begin position="186"/>
        <end position="376"/>
    </location>
</feature>
<dbReference type="RefSeq" id="WP_268164497.1">
    <property type="nucleotide sequence ID" value="NZ_JAPFAP010000052.1"/>
</dbReference>
<evidence type="ECO:0000256" key="5">
    <source>
        <dbReference type="ARBA" id="ARBA00022989"/>
    </source>
</evidence>
<feature type="transmembrane region" description="Helical" evidence="7">
    <location>
        <begin position="250"/>
        <end position="269"/>
    </location>
</feature>
<feature type="transmembrane region" description="Helical" evidence="7">
    <location>
        <begin position="186"/>
        <end position="214"/>
    </location>
</feature>
<dbReference type="InterPro" id="IPR000515">
    <property type="entry name" value="MetI-like"/>
</dbReference>
<feature type="transmembrane region" description="Helical" evidence="7">
    <location>
        <begin position="226"/>
        <end position="244"/>
    </location>
</feature>
<evidence type="ECO:0000256" key="1">
    <source>
        <dbReference type="ARBA" id="ARBA00004651"/>
    </source>
</evidence>
<gene>
    <name evidence="9" type="ORF">DCBHLPFO_00411</name>
</gene>
<keyword evidence="6 7" id="KW-0472">Membrane</keyword>
<dbReference type="InterPro" id="IPR050366">
    <property type="entry name" value="BP-dependent_transpt_permease"/>
</dbReference>
<dbReference type="Gene3D" id="1.10.3720.10">
    <property type="entry name" value="MetI-like"/>
    <property type="match status" value="1"/>
</dbReference>
<reference evidence="9" key="1">
    <citation type="submission" date="2022-11" db="EMBL/GenBank/DDBJ databases">
        <title>Draft genome of Mycoplasma arginini isolated from fly.</title>
        <authorList>
            <person name="Severgnini M."/>
            <person name="Gioia G."/>
            <person name="Cremonesi P."/>
            <person name="Moroni P."/>
            <person name="Addis M.F."/>
            <person name="Castiglioni B."/>
        </authorList>
    </citation>
    <scope>NUCLEOTIDE SEQUENCE</scope>
    <source>
        <strain evidence="9">QMP CG1-1632</strain>
    </source>
</reference>
<comment type="similarity">
    <text evidence="7">Belongs to the binding-protein-dependent transport system permease family.</text>
</comment>
<keyword evidence="3" id="KW-1003">Cell membrane</keyword>
<keyword evidence="2 7" id="KW-0813">Transport</keyword>
<feature type="transmembrane region" description="Helical" evidence="7">
    <location>
        <begin position="304"/>
        <end position="329"/>
    </location>
</feature>
<dbReference type="GO" id="GO:0005886">
    <property type="term" value="C:plasma membrane"/>
    <property type="evidence" value="ECO:0007669"/>
    <property type="project" value="UniProtKB-SubCell"/>
</dbReference>
<dbReference type="PANTHER" id="PTHR43386">
    <property type="entry name" value="OLIGOPEPTIDE TRANSPORT SYSTEM PERMEASE PROTEIN APPC"/>
    <property type="match status" value="1"/>
</dbReference>
<comment type="subcellular location">
    <subcellularLocation>
        <location evidence="1 7">Cell membrane</location>
        <topology evidence="1 7">Multi-pass membrane protein</topology>
    </subcellularLocation>
</comment>
<evidence type="ECO:0000256" key="6">
    <source>
        <dbReference type="ARBA" id="ARBA00023136"/>
    </source>
</evidence>
<comment type="caution">
    <text evidence="9">The sequence shown here is derived from an EMBL/GenBank/DDBJ whole genome shotgun (WGS) entry which is preliminary data.</text>
</comment>
<dbReference type="Proteomes" id="UP001162175">
    <property type="component" value="Unassembled WGS sequence"/>
</dbReference>
<dbReference type="AlphaFoldDB" id="A0AA43R0F2"/>
<evidence type="ECO:0000256" key="3">
    <source>
        <dbReference type="ARBA" id="ARBA00022475"/>
    </source>
</evidence>
<dbReference type="PROSITE" id="PS50928">
    <property type="entry name" value="ABC_TM1"/>
    <property type="match status" value="1"/>
</dbReference>
<evidence type="ECO:0000313" key="10">
    <source>
        <dbReference type="Proteomes" id="UP001162175"/>
    </source>
</evidence>
<feature type="transmembrane region" description="Helical" evidence="7">
    <location>
        <begin position="357"/>
        <end position="380"/>
    </location>
</feature>
<dbReference type="EMBL" id="JAPFAR010000153">
    <property type="protein sequence ID" value="MDI3349890.1"/>
    <property type="molecule type" value="Genomic_DNA"/>
</dbReference>
<keyword evidence="5 7" id="KW-1133">Transmembrane helix</keyword>
<dbReference type="SUPFAM" id="SSF161098">
    <property type="entry name" value="MetI-like"/>
    <property type="match status" value="1"/>
</dbReference>